<evidence type="ECO:0000256" key="3">
    <source>
        <dbReference type="ARBA" id="ARBA00022960"/>
    </source>
</evidence>
<evidence type="ECO:0000256" key="1">
    <source>
        <dbReference type="ARBA" id="ARBA00009943"/>
    </source>
</evidence>
<dbReference type="GO" id="GO:0071555">
    <property type="term" value="P:cell wall organization"/>
    <property type="evidence" value="ECO:0007669"/>
    <property type="project" value="UniProtKB-KW"/>
</dbReference>
<dbReference type="InterPro" id="IPR050644">
    <property type="entry name" value="PG_Glycine_Bridge_Synth"/>
</dbReference>
<organism evidence="8 9">
    <name type="scientific">candidate division TA06 bacterium DG_24</name>
    <dbReference type="NCBI Taxonomy" id="1703770"/>
    <lineage>
        <taxon>Bacteria</taxon>
        <taxon>Bacteria division TA06</taxon>
    </lineage>
</organism>
<evidence type="ECO:0000256" key="6">
    <source>
        <dbReference type="ARBA" id="ARBA00023316"/>
    </source>
</evidence>
<dbReference type="GO" id="GO:0016755">
    <property type="term" value="F:aminoacyltransferase activity"/>
    <property type="evidence" value="ECO:0007669"/>
    <property type="project" value="InterPro"/>
</dbReference>
<keyword evidence="5" id="KW-0012">Acyltransferase</keyword>
<accession>A0A0S7WUT1</accession>
<evidence type="ECO:0000256" key="5">
    <source>
        <dbReference type="ARBA" id="ARBA00023315"/>
    </source>
</evidence>
<gene>
    <name evidence="8" type="ORF">AMJ39_02670</name>
</gene>
<dbReference type="EMBL" id="LIZS01000010">
    <property type="protein sequence ID" value="KPJ53911.1"/>
    <property type="molecule type" value="Genomic_DNA"/>
</dbReference>
<evidence type="ECO:0000313" key="8">
    <source>
        <dbReference type="EMBL" id="KPJ53911.1"/>
    </source>
</evidence>
<proteinExistence type="inferred from homology"/>
<dbReference type="SUPFAM" id="SSF55729">
    <property type="entry name" value="Acyl-CoA N-acyltransferases (Nat)"/>
    <property type="match status" value="1"/>
</dbReference>
<keyword evidence="4" id="KW-0573">Peptidoglycan synthesis</keyword>
<evidence type="ECO:0000259" key="7">
    <source>
        <dbReference type="Pfam" id="PF13480"/>
    </source>
</evidence>
<dbReference type="PANTHER" id="PTHR36174:SF1">
    <property type="entry name" value="LIPID II:GLYCINE GLYCYLTRANSFERASE"/>
    <property type="match status" value="1"/>
</dbReference>
<keyword evidence="6" id="KW-0961">Cell wall biogenesis/degradation</keyword>
<dbReference type="InterPro" id="IPR003447">
    <property type="entry name" value="FEMABX"/>
</dbReference>
<keyword evidence="2" id="KW-0808">Transferase</keyword>
<name>A0A0S7WUT1_UNCT6</name>
<dbReference type="GO" id="GO:0008360">
    <property type="term" value="P:regulation of cell shape"/>
    <property type="evidence" value="ECO:0007669"/>
    <property type="project" value="UniProtKB-KW"/>
</dbReference>
<keyword evidence="3" id="KW-0133">Cell shape</keyword>
<dbReference type="Pfam" id="PF13480">
    <property type="entry name" value="Acetyltransf_6"/>
    <property type="match status" value="1"/>
</dbReference>
<sequence length="319" mass="36156">MLRVVPYDRSRDRAWRRFLDESTNGTIFHDLRFLAYHREREWSDHHLLFYDGEEVVALLPGGLVPGEPPRYVSPCGASFGGFVVRGQPPARLATALVRTLIEHVRGEGAGAIEISPSPPVYQASPGHAIEFALSAAGFRRQVRALTHVVTLGGVNNLGETFVSSARRAARRAGRLGVKVESSEDYRKFYDLLWADRQALGAEPTHSLEDLMRLRELVPEALHLFLAKAKRELVGGTLLFVCNRRVVLNFYLCRKRERQDLRMSNLLASQTIDWASREGFLYYDFGTSTIDMEPNWGLVRFKEGFGATPYLREHWKLELG</sequence>
<feature type="domain" description="BioF2-like acetyltransferase" evidence="7">
    <location>
        <begin position="165"/>
        <end position="287"/>
    </location>
</feature>
<dbReference type="STRING" id="1703770.AMJ39_02670"/>
<dbReference type="AlphaFoldDB" id="A0A0S7WUT1"/>
<evidence type="ECO:0000256" key="4">
    <source>
        <dbReference type="ARBA" id="ARBA00022984"/>
    </source>
</evidence>
<dbReference type="InterPro" id="IPR016181">
    <property type="entry name" value="Acyl_CoA_acyltransferase"/>
</dbReference>
<dbReference type="PROSITE" id="PS51191">
    <property type="entry name" value="FEMABX"/>
    <property type="match status" value="1"/>
</dbReference>
<dbReference type="GO" id="GO:0009252">
    <property type="term" value="P:peptidoglycan biosynthetic process"/>
    <property type="evidence" value="ECO:0007669"/>
    <property type="project" value="UniProtKB-KW"/>
</dbReference>
<protein>
    <recommendedName>
        <fullName evidence="7">BioF2-like acetyltransferase domain-containing protein</fullName>
    </recommendedName>
</protein>
<dbReference type="InterPro" id="IPR038740">
    <property type="entry name" value="BioF2-like_GNAT_dom"/>
</dbReference>
<comment type="similarity">
    <text evidence="1">Belongs to the FemABX family.</text>
</comment>
<evidence type="ECO:0000256" key="2">
    <source>
        <dbReference type="ARBA" id="ARBA00022679"/>
    </source>
</evidence>
<dbReference type="Gene3D" id="3.40.630.30">
    <property type="match status" value="1"/>
</dbReference>
<reference evidence="8 9" key="1">
    <citation type="journal article" date="2015" name="Microbiome">
        <title>Genomic resolution of linkages in carbon, nitrogen, and sulfur cycling among widespread estuary sediment bacteria.</title>
        <authorList>
            <person name="Baker B.J."/>
            <person name="Lazar C.S."/>
            <person name="Teske A.P."/>
            <person name="Dick G.J."/>
        </authorList>
    </citation>
    <scope>NUCLEOTIDE SEQUENCE [LARGE SCALE GENOMIC DNA]</scope>
    <source>
        <strain evidence="8">DG_24</strain>
    </source>
</reference>
<dbReference type="Proteomes" id="UP000052008">
    <property type="component" value="Unassembled WGS sequence"/>
</dbReference>
<comment type="caution">
    <text evidence="8">The sequence shown here is derived from an EMBL/GenBank/DDBJ whole genome shotgun (WGS) entry which is preliminary data.</text>
</comment>
<dbReference type="PANTHER" id="PTHR36174">
    <property type="entry name" value="LIPID II:GLYCINE GLYCYLTRANSFERASE"/>
    <property type="match status" value="1"/>
</dbReference>
<evidence type="ECO:0000313" key="9">
    <source>
        <dbReference type="Proteomes" id="UP000052008"/>
    </source>
</evidence>